<accession>A0A0J9X8T9</accession>
<evidence type="ECO:0000256" key="3">
    <source>
        <dbReference type="ARBA" id="ARBA00022833"/>
    </source>
</evidence>
<evidence type="ECO:0000256" key="4">
    <source>
        <dbReference type="PROSITE-ProRule" id="PRU00175"/>
    </source>
</evidence>
<dbReference type="Pfam" id="PF01363">
    <property type="entry name" value="FYVE"/>
    <property type="match status" value="1"/>
</dbReference>
<protein>
    <submittedName>
        <fullName evidence="7">Similar to Saccharomyces cerevisiae YDR313C PIB1 RING-type ubiquitin ligase of the endosomal and vacuolar membranes</fullName>
    </submittedName>
</protein>
<dbReference type="PANTHER" id="PTHR23164:SF29">
    <property type="entry name" value="E3 UBIQUITIN-PROTEIN LIGASE PIB1"/>
    <property type="match status" value="1"/>
</dbReference>
<sequence length="272" mass="31029">MPTTISIPSWQPDSEVQACPLCKLPFNFFFLRRHHCRKCGRVVCGSCSSTWTEYLPSTYVVTKESCHPGFNSRLQRQRQLIQAKSNPHQKHRTCDECVVELDRIRHALGNVGQSNRKYRSGAPIDTKLDSAIVETLAIGSDSEEDSDNGFNDNNNKEINRVLTRCPICHNRTNKDEGHFEACIREFEFGSPSPPSSQSPQSALQPHRRNRMILYKLPQDLPDTQKCLVCFESFRRGEAVGRLECLCLYHERCILDWFARKGVGECPLHMASS</sequence>
<feature type="domain" description="FYVE-type" evidence="6">
    <location>
        <begin position="13"/>
        <end position="102"/>
    </location>
</feature>
<keyword evidence="1" id="KW-0479">Metal-binding</keyword>
<dbReference type="Proteomes" id="UP000242525">
    <property type="component" value="Unassembled WGS sequence"/>
</dbReference>
<dbReference type="InterPro" id="IPR011011">
    <property type="entry name" value="Znf_FYVE_PHD"/>
</dbReference>
<dbReference type="Pfam" id="PF13639">
    <property type="entry name" value="zf-RING_2"/>
    <property type="match status" value="1"/>
</dbReference>
<evidence type="ECO:0000259" key="6">
    <source>
        <dbReference type="PROSITE" id="PS50178"/>
    </source>
</evidence>
<keyword evidence="8" id="KW-1185">Reference proteome</keyword>
<evidence type="ECO:0000313" key="7">
    <source>
        <dbReference type="EMBL" id="CDO53593.1"/>
    </source>
</evidence>
<comment type="caution">
    <text evidence="7">The sequence shown here is derived from an EMBL/GenBank/DDBJ whole genome shotgun (WGS) entry which is preliminary data.</text>
</comment>
<dbReference type="SMART" id="SM00064">
    <property type="entry name" value="FYVE"/>
    <property type="match status" value="1"/>
</dbReference>
<dbReference type="InterPro" id="IPR017455">
    <property type="entry name" value="Znf_FYVE-rel"/>
</dbReference>
<dbReference type="PROSITE" id="PS50089">
    <property type="entry name" value="ZF_RING_2"/>
    <property type="match status" value="1"/>
</dbReference>
<dbReference type="GO" id="GO:0016874">
    <property type="term" value="F:ligase activity"/>
    <property type="evidence" value="ECO:0007669"/>
    <property type="project" value="UniProtKB-KW"/>
</dbReference>
<dbReference type="OrthoDB" id="660555at2759"/>
<feature type="domain" description="RING-type" evidence="5">
    <location>
        <begin position="226"/>
        <end position="268"/>
    </location>
</feature>
<evidence type="ECO:0000256" key="2">
    <source>
        <dbReference type="ARBA" id="ARBA00022771"/>
    </source>
</evidence>
<dbReference type="AlphaFoldDB" id="A0A0J9X8T9"/>
<gene>
    <name evidence="7" type="ORF">BN980_GECA05s04135g</name>
</gene>
<dbReference type="EMBL" id="CCBN010000005">
    <property type="protein sequence ID" value="CDO53593.1"/>
    <property type="molecule type" value="Genomic_DNA"/>
</dbReference>
<reference evidence="7" key="1">
    <citation type="submission" date="2014-03" db="EMBL/GenBank/DDBJ databases">
        <authorList>
            <person name="Casaregola S."/>
        </authorList>
    </citation>
    <scope>NUCLEOTIDE SEQUENCE [LARGE SCALE GENOMIC DNA]</scope>
    <source>
        <strain evidence="7">CLIB 918</strain>
    </source>
</reference>
<keyword evidence="2 4" id="KW-0863">Zinc-finger</keyword>
<organism evidence="7 8">
    <name type="scientific">Geotrichum candidum</name>
    <name type="common">Oospora lactis</name>
    <name type="synonym">Dipodascus geotrichum</name>
    <dbReference type="NCBI Taxonomy" id="1173061"/>
    <lineage>
        <taxon>Eukaryota</taxon>
        <taxon>Fungi</taxon>
        <taxon>Dikarya</taxon>
        <taxon>Ascomycota</taxon>
        <taxon>Saccharomycotina</taxon>
        <taxon>Dipodascomycetes</taxon>
        <taxon>Dipodascales</taxon>
        <taxon>Dipodascaceae</taxon>
        <taxon>Geotrichum</taxon>
    </lineage>
</organism>
<name>A0A0J9X8T9_GEOCN</name>
<evidence type="ECO:0000259" key="5">
    <source>
        <dbReference type="PROSITE" id="PS50089"/>
    </source>
</evidence>
<dbReference type="GO" id="GO:0008270">
    <property type="term" value="F:zinc ion binding"/>
    <property type="evidence" value="ECO:0007669"/>
    <property type="project" value="UniProtKB-KW"/>
</dbReference>
<proteinExistence type="predicted"/>
<evidence type="ECO:0000313" key="8">
    <source>
        <dbReference type="Proteomes" id="UP000242525"/>
    </source>
</evidence>
<dbReference type="GO" id="GO:0016567">
    <property type="term" value="P:protein ubiquitination"/>
    <property type="evidence" value="ECO:0007669"/>
    <property type="project" value="TreeGrafter"/>
</dbReference>
<dbReference type="STRING" id="1173061.A0A0J9X8T9"/>
<dbReference type="Gene3D" id="3.30.40.10">
    <property type="entry name" value="Zinc/RING finger domain, C3HC4 (zinc finger)"/>
    <property type="match status" value="2"/>
</dbReference>
<dbReference type="InterPro" id="IPR000306">
    <property type="entry name" value="Znf_FYVE"/>
</dbReference>
<keyword evidence="3" id="KW-0862">Zinc</keyword>
<dbReference type="SUPFAM" id="SSF57850">
    <property type="entry name" value="RING/U-box"/>
    <property type="match status" value="1"/>
</dbReference>
<keyword evidence="7" id="KW-0436">Ligase</keyword>
<dbReference type="PANTHER" id="PTHR23164">
    <property type="entry name" value="EARLY ENDOSOME ANTIGEN 1"/>
    <property type="match status" value="1"/>
</dbReference>
<dbReference type="SUPFAM" id="SSF57903">
    <property type="entry name" value="FYVE/PHD zinc finger"/>
    <property type="match status" value="1"/>
</dbReference>
<evidence type="ECO:0000256" key="1">
    <source>
        <dbReference type="ARBA" id="ARBA00022723"/>
    </source>
</evidence>
<dbReference type="InterPro" id="IPR001841">
    <property type="entry name" value="Znf_RING"/>
</dbReference>
<dbReference type="InterPro" id="IPR013083">
    <property type="entry name" value="Znf_RING/FYVE/PHD"/>
</dbReference>
<dbReference type="GO" id="GO:0032266">
    <property type="term" value="F:phosphatidylinositol-3-phosphate binding"/>
    <property type="evidence" value="ECO:0007669"/>
    <property type="project" value="UniProtKB-ARBA"/>
</dbReference>
<dbReference type="PROSITE" id="PS50178">
    <property type="entry name" value="ZF_FYVE"/>
    <property type="match status" value="1"/>
</dbReference>